<comment type="catalytic activity">
    <reaction evidence="7">
        <text>(6R)-5,10-methylene-5,6,7,8-tetrahydrofolate + 3-methyl-2-oxobutanoate + H2O = 2-dehydropantoate + (6S)-5,6,7,8-tetrahydrofolate</text>
        <dbReference type="Rhea" id="RHEA:11824"/>
        <dbReference type="ChEBI" id="CHEBI:11561"/>
        <dbReference type="ChEBI" id="CHEBI:11851"/>
        <dbReference type="ChEBI" id="CHEBI:15377"/>
        <dbReference type="ChEBI" id="CHEBI:15636"/>
        <dbReference type="ChEBI" id="CHEBI:57453"/>
        <dbReference type="EC" id="2.1.2.11"/>
    </reaction>
</comment>
<dbReference type="PIRSF" id="PIRSF000388">
    <property type="entry name" value="Pantoate_hydroxy_MeTrfase"/>
    <property type="match status" value="1"/>
</dbReference>
<dbReference type="FunFam" id="3.20.20.60:FF:000003">
    <property type="entry name" value="3-methyl-2-oxobutanoate hydroxymethyltransferase"/>
    <property type="match status" value="1"/>
</dbReference>
<dbReference type="AlphaFoldDB" id="A0A9E2F677"/>
<comment type="subunit">
    <text evidence="3 7">Homodecamer; pentamer of dimers.</text>
</comment>
<name>A0A9E2F677_PSYF1</name>
<sequence>MDRKKVSLPELLKKKQERKKIVMLTCYDFPMGCFMEEAGIDMVLVGDSLGMVVLGYKNTLPVTMEEMIHHTKAVSRGAKSPLLIGDMPFMAYHKSVEDAIWNAGRFIKEGGADAIKLEGGARVAHIVEAIVKSGIPVMGHIGLTPQSMTQLGGFVAQGKTADAAKVLIDDAKALEDAGAFSILLEAIPEDVGQIITEKASIPIIGIGAGKHCDGQLLILNDLLGIFELFTPKFVKKYANLSEIIVNALKTYKNEVEIGVFPAREHTYNISEGELKILREKL</sequence>
<dbReference type="GO" id="GO:0000287">
    <property type="term" value="F:magnesium ion binding"/>
    <property type="evidence" value="ECO:0007669"/>
    <property type="project" value="TreeGrafter"/>
</dbReference>
<keyword evidence="5 7" id="KW-0808">Transferase</keyword>
<gene>
    <name evidence="7 11" type="primary">panB</name>
    <name evidence="11" type="ORF">DDT42_00145</name>
</gene>
<feature type="active site" description="Proton acceptor" evidence="7 8">
    <location>
        <position position="185"/>
    </location>
</feature>
<dbReference type="CDD" id="cd06557">
    <property type="entry name" value="KPHMT-like"/>
    <property type="match status" value="1"/>
</dbReference>
<feature type="binding site" evidence="7 10">
    <location>
        <position position="118"/>
    </location>
    <ligand>
        <name>Mg(2+)</name>
        <dbReference type="ChEBI" id="CHEBI:18420"/>
    </ligand>
</feature>
<dbReference type="InterPro" id="IPR040442">
    <property type="entry name" value="Pyrv_kinase-like_dom_sf"/>
</dbReference>
<organism evidence="11 12">
    <name type="scientific">Psychracetigena formicireducens</name>
    <dbReference type="NCBI Taxonomy" id="2986056"/>
    <lineage>
        <taxon>Bacteria</taxon>
        <taxon>Bacillati</taxon>
        <taxon>Candidatus Lithacetigenota</taxon>
        <taxon>Candidatus Psychracetigena</taxon>
    </lineage>
</organism>
<dbReference type="InterPro" id="IPR015813">
    <property type="entry name" value="Pyrv/PenolPyrv_kinase-like_dom"/>
</dbReference>
<evidence type="ECO:0000256" key="4">
    <source>
        <dbReference type="ARBA" id="ARBA00022655"/>
    </source>
</evidence>
<feature type="binding site" evidence="7 10">
    <location>
        <position position="86"/>
    </location>
    <ligand>
        <name>Mg(2+)</name>
        <dbReference type="ChEBI" id="CHEBI:18420"/>
    </ligand>
</feature>
<comment type="function">
    <text evidence="6 7">Catalyzes the reversible reaction in which hydroxymethyl group from 5,10-methylenetetrahydrofolate is transferred onto alpha-ketoisovalerate to form ketopantoate.</text>
</comment>
<dbReference type="GO" id="GO:0005737">
    <property type="term" value="C:cytoplasm"/>
    <property type="evidence" value="ECO:0007669"/>
    <property type="project" value="UniProtKB-SubCell"/>
</dbReference>
<evidence type="ECO:0000256" key="6">
    <source>
        <dbReference type="ARBA" id="ARBA00056497"/>
    </source>
</evidence>
<evidence type="ECO:0000313" key="11">
    <source>
        <dbReference type="EMBL" id="MBT9144313.1"/>
    </source>
</evidence>
<dbReference type="EC" id="2.1.2.11" evidence="7"/>
<dbReference type="PANTHER" id="PTHR20881">
    <property type="entry name" value="3-METHYL-2-OXOBUTANOATE HYDROXYMETHYLTRANSFERASE"/>
    <property type="match status" value="1"/>
</dbReference>
<dbReference type="Gene3D" id="3.20.20.60">
    <property type="entry name" value="Phosphoenolpyruvate-binding domains"/>
    <property type="match status" value="1"/>
</dbReference>
<dbReference type="SUPFAM" id="SSF51621">
    <property type="entry name" value="Phosphoenolpyruvate/pyruvate domain"/>
    <property type="match status" value="1"/>
</dbReference>
<evidence type="ECO:0000313" key="12">
    <source>
        <dbReference type="Proteomes" id="UP000811545"/>
    </source>
</evidence>
<reference evidence="11 12" key="1">
    <citation type="journal article" date="2021" name="bioRxiv">
        <title>Unique metabolic strategies in Hadean analogues reveal hints for primordial physiology.</title>
        <authorList>
            <person name="Nobu M.K."/>
            <person name="Nakai R."/>
            <person name="Tamazawa S."/>
            <person name="Mori H."/>
            <person name="Toyoda A."/>
            <person name="Ijiri A."/>
            <person name="Suzuki S."/>
            <person name="Kurokawa K."/>
            <person name="Kamagata Y."/>
            <person name="Tamaki H."/>
        </authorList>
    </citation>
    <scope>NUCLEOTIDE SEQUENCE [LARGE SCALE GENOMIC DNA]</scope>
    <source>
        <strain evidence="11">BS525</strain>
    </source>
</reference>
<dbReference type="HAMAP" id="MF_00156">
    <property type="entry name" value="PanB"/>
    <property type="match status" value="1"/>
</dbReference>
<comment type="pathway">
    <text evidence="1 7">Cofactor biosynthesis; (R)-pantothenate biosynthesis; (R)-pantoate from 3-methyl-2-oxobutanoate: step 1/2.</text>
</comment>
<dbReference type="PANTHER" id="PTHR20881:SF0">
    <property type="entry name" value="3-METHYL-2-OXOBUTANOATE HYDROXYMETHYLTRANSFERASE"/>
    <property type="match status" value="1"/>
</dbReference>
<evidence type="ECO:0000256" key="8">
    <source>
        <dbReference type="PIRSR" id="PIRSR000388-1"/>
    </source>
</evidence>
<evidence type="ECO:0000256" key="10">
    <source>
        <dbReference type="PIRSR" id="PIRSR000388-3"/>
    </source>
</evidence>
<protein>
    <recommendedName>
        <fullName evidence="7">3-methyl-2-oxobutanoate hydroxymethyltransferase</fullName>
        <ecNumber evidence="7">2.1.2.11</ecNumber>
    </recommendedName>
    <alternativeName>
        <fullName evidence="7">Ketopantoate hydroxymethyltransferase</fullName>
        <shortName evidence="7">KPHMT</shortName>
    </alternativeName>
</protein>
<proteinExistence type="inferred from homology"/>
<keyword evidence="4 7" id="KW-0566">Pantothenate biosynthesis</keyword>
<comment type="cofactor">
    <cofactor evidence="7 10">
        <name>Mg(2+)</name>
        <dbReference type="ChEBI" id="CHEBI:18420"/>
    </cofactor>
    <text evidence="7 10">Binds 1 Mg(2+) ion per subunit.</text>
</comment>
<feature type="binding site" evidence="7 9">
    <location>
        <begin position="47"/>
        <end position="48"/>
    </location>
    <ligand>
        <name>3-methyl-2-oxobutanoate</name>
        <dbReference type="ChEBI" id="CHEBI:11851"/>
    </ligand>
</feature>
<feature type="binding site" evidence="7 9">
    <location>
        <position position="116"/>
    </location>
    <ligand>
        <name>3-methyl-2-oxobutanoate</name>
        <dbReference type="ChEBI" id="CHEBI:11851"/>
    </ligand>
</feature>
<accession>A0A9E2F677</accession>
<feature type="binding site" evidence="7 10">
    <location>
        <position position="47"/>
    </location>
    <ligand>
        <name>Mg(2+)</name>
        <dbReference type="ChEBI" id="CHEBI:18420"/>
    </ligand>
</feature>
<dbReference type="GO" id="GO:0015940">
    <property type="term" value="P:pantothenate biosynthetic process"/>
    <property type="evidence" value="ECO:0007669"/>
    <property type="project" value="UniProtKB-UniRule"/>
</dbReference>
<comment type="caution">
    <text evidence="11">The sequence shown here is derived from an EMBL/GenBank/DDBJ whole genome shotgun (WGS) entry which is preliminary data.</text>
</comment>
<evidence type="ECO:0000256" key="2">
    <source>
        <dbReference type="ARBA" id="ARBA00008676"/>
    </source>
</evidence>
<keyword evidence="7 10" id="KW-0479">Metal-binding</keyword>
<evidence type="ECO:0000256" key="7">
    <source>
        <dbReference type="HAMAP-Rule" id="MF_00156"/>
    </source>
</evidence>
<comment type="similarity">
    <text evidence="2 7">Belongs to the PanB family.</text>
</comment>
<dbReference type="NCBIfam" id="NF001452">
    <property type="entry name" value="PRK00311.1"/>
    <property type="match status" value="1"/>
</dbReference>
<comment type="subcellular location">
    <subcellularLocation>
        <location evidence="7">Cytoplasm</location>
    </subcellularLocation>
</comment>
<dbReference type="Pfam" id="PF02548">
    <property type="entry name" value="Pantoate_transf"/>
    <property type="match status" value="1"/>
</dbReference>
<dbReference type="GO" id="GO:0003864">
    <property type="term" value="F:3-methyl-2-oxobutanoate hydroxymethyltransferase activity"/>
    <property type="evidence" value="ECO:0007669"/>
    <property type="project" value="UniProtKB-UniRule"/>
</dbReference>
<evidence type="ECO:0000256" key="5">
    <source>
        <dbReference type="ARBA" id="ARBA00022679"/>
    </source>
</evidence>
<feature type="binding site" evidence="7 9">
    <location>
        <position position="86"/>
    </location>
    <ligand>
        <name>3-methyl-2-oxobutanoate</name>
        <dbReference type="ChEBI" id="CHEBI:11851"/>
    </ligand>
</feature>
<evidence type="ECO:0000256" key="9">
    <source>
        <dbReference type="PIRSR" id="PIRSR000388-2"/>
    </source>
</evidence>
<keyword evidence="7" id="KW-0963">Cytoplasm</keyword>
<dbReference type="InterPro" id="IPR003700">
    <property type="entry name" value="Pantoate_hydroxy_MeTrfase"/>
</dbReference>
<dbReference type="NCBIfam" id="TIGR00222">
    <property type="entry name" value="panB"/>
    <property type="match status" value="1"/>
</dbReference>
<dbReference type="EMBL" id="QLTW01000003">
    <property type="protein sequence ID" value="MBT9144313.1"/>
    <property type="molecule type" value="Genomic_DNA"/>
</dbReference>
<evidence type="ECO:0000256" key="1">
    <source>
        <dbReference type="ARBA" id="ARBA00005033"/>
    </source>
</evidence>
<keyword evidence="7 10" id="KW-0460">Magnesium</keyword>
<dbReference type="Proteomes" id="UP000811545">
    <property type="component" value="Unassembled WGS sequence"/>
</dbReference>
<evidence type="ECO:0000256" key="3">
    <source>
        <dbReference type="ARBA" id="ARBA00011424"/>
    </source>
</evidence>